<dbReference type="SMART" id="SM01002">
    <property type="entry name" value="AlaDh_PNT_C"/>
    <property type="match status" value="1"/>
</dbReference>
<dbReference type="PANTHER" id="PTHR42795:SF1">
    <property type="entry name" value="ALANINE DEHYDROGENASE"/>
    <property type="match status" value="1"/>
</dbReference>
<keyword evidence="8" id="KW-0547">Nucleotide-binding</keyword>
<evidence type="ECO:0000256" key="4">
    <source>
        <dbReference type="ARBA" id="ARBA00023027"/>
    </source>
</evidence>
<feature type="binding site" evidence="8">
    <location>
        <position position="220"/>
    </location>
    <ligand>
        <name>NAD(+)</name>
        <dbReference type="ChEBI" id="CHEBI:57540"/>
    </ligand>
</feature>
<feature type="binding site" evidence="8">
    <location>
        <begin position="239"/>
        <end position="240"/>
    </location>
    <ligand>
        <name>NAD(+)</name>
        <dbReference type="ChEBI" id="CHEBI:57540"/>
    </ligand>
</feature>
<organism evidence="11 12">
    <name type="scientific">Hymenobacter amundsenii</name>
    <dbReference type="NCBI Taxonomy" id="2006685"/>
    <lineage>
        <taxon>Bacteria</taxon>
        <taxon>Pseudomonadati</taxon>
        <taxon>Bacteroidota</taxon>
        <taxon>Cytophagia</taxon>
        <taxon>Cytophagales</taxon>
        <taxon>Hymenobacteraceae</taxon>
        <taxon>Hymenobacter</taxon>
    </lineage>
</organism>
<reference evidence="11 12" key="1">
    <citation type="submission" date="2017-06" db="EMBL/GenBank/DDBJ databases">
        <title>Hymenobacter amundsenii sp. nov. isolated from regoliths in Antarctica.</title>
        <authorList>
            <person name="Sedlacek I."/>
            <person name="Kralova S."/>
            <person name="Pantucek R."/>
            <person name="Svec P."/>
            <person name="Holochova P."/>
            <person name="Stankova E."/>
            <person name="Vrbovska V."/>
            <person name="Busse H.-J."/>
        </authorList>
    </citation>
    <scope>NUCLEOTIDE SEQUENCE [LARGE SCALE GENOMIC DNA]</scope>
    <source>
        <strain evidence="11 12">CCM 8682</strain>
    </source>
</reference>
<dbReference type="EMBL" id="NIRR01000005">
    <property type="protein sequence ID" value="OWP64166.1"/>
    <property type="molecule type" value="Genomic_DNA"/>
</dbReference>
<evidence type="ECO:0000256" key="7">
    <source>
        <dbReference type="PIRSR" id="PIRSR000183-2"/>
    </source>
</evidence>
<evidence type="ECO:0000313" key="12">
    <source>
        <dbReference type="Proteomes" id="UP000197277"/>
    </source>
</evidence>
<dbReference type="AlphaFoldDB" id="A0A246FN23"/>
<dbReference type="InterPro" id="IPR007886">
    <property type="entry name" value="AlaDH/PNT_N"/>
</dbReference>
<feature type="domain" description="Alanine dehydrogenase/pyridine nucleotide transhydrogenase NAD(H)-binding" evidence="9">
    <location>
        <begin position="149"/>
        <end position="297"/>
    </location>
</feature>
<dbReference type="SUPFAM" id="SSF51735">
    <property type="entry name" value="NAD(P)-binding Rossmann-fold domains"/>
    <property type="match status" value="1"/>
</dbReference>
<name>A0A246FN23_9BACT</name>
<evidence type="ECO:0000256" key="8">
    <source>
        <dbReference type="PIRSR" id="PIRSR000183-3"/>
    </source>
</evidence>
<dbReference type="GO" id="GO:0042853">
    <property type="term" value="P:L-alanine catabolic process"/>
    <property type="evidence" value="ECO:0007669"/>
    <property type="project" value="InterPro"/>
</dbReference>
<accession>A0A246FN23</accession>
<gene>
    <name evidence="11" type="primary">ald</name>
    <name evidence="11" type="ORF">CDA63_05410</name>
</gene>
<dbReference type="PANTHER" id="PTHR42795">
    <property type="entry name" value="ALANINE DEHYDROGENASE"/>
    <property type="match status" value="1"/>
</dbReference>
<feature type="binding site" evidence="7">
    <location>
        <position position="75"/>
    </location>
    <ligand>
        <name>substrate</name>
    </ligand>
</feature>
<dbReference type="EC" id="1.4.1.1" evidence="2 5"/>
<dbReference type="Gene3D" id="3.40.50.720">
    <property type="entry name" value="NAD(P)-binding Rossmann-like Domain"/>
    <property type="match status" value="2"/>
</dbReference>
<dbReference type="PIRSF" id="PIRSF000183">
    <property type="entry name" value="Alanine_dh"/>
    <property type="match status" value="1"/>
</dbReference>
<dbReference type="NCBIfam" id="TIGR00518">
    <property type="entry name" value="alaDH"/>
    <property type="match status" value="1"/>
</dbReference>
<dbReference type="PROSITE" id="PS00837">
    <property type="entry name" value="ALADH_PNT_2"/>
    <property type="match status" value="1"/>
</dbReference>
<feature type="active site" description="Proton donor/acceptor" evidence="6">
    <location>
        <position position="270"/>
    </location>
</feature>
<feature type="binding site" evidence="8">
    <location>
        <begin position="267"/>
        <end position="270"/>
    </location>
    <ligand>
        <name>NAD(+)</name>
        <dbReference type="ChEBI" id="CHEBI:57540"/>
    </ligand>
</feature>
<dbReference type="OrthoDB" id="9804592at2"/>
<dbReference type="InterPro" id="IPR008143">
    <property type="entry name" value="Ala_DH/PNT_CS2"/>
</dbReference>
<dbReference type="GO" id="GO:0000166">
    <property type="term" value="F:nucleotide binding"/>
    <property type="evidence" value="ECO:0007669"/>
    <property type="project" value="UniProtKB-KW"/>
</dbReference>
<evidence type="ECO:0000256" key="2">
    <source>
        <dbReference type="ARBA" id="ARBA00012897"/>
    </source>
</evidence>
<dbReference type="InterPro" id="IPR007698">
    <property type="entry name" value="AlaDH/PNT_NAD(H)-bd"/>
</dbReference>
<evidence type="ECO:0000256" key="6">
    <source>
        <dbReference type="PIRSR" id="PIRSR000183-1"/>
    </source>
</evidence>
<dbReference type="CDD" id="cd05305">
    <property type="entry name" value="L-AlaDH"/>
    <property type="match status" value="1"/>
</dbReference>
<dbReference type="InterPro" id="IPR008141">
    <property type="entry name" value="Ala_DH"/>
</dbReference>
<dbReference type="RefSeq" id="WP_088463431.1">
    <property type="nucleotide sequence ID" value="NZ_NIRR01000005.1"/>
</dbReference>
<feature type="binding site" evidence="8">
    <location>
        <position position="134"/>
    </location>
    <ligand>
        <name>NAD(+)</name>
        <dbReference type="ChEBI" id="CHEBI:57540"/>
    </ligand>
</feature>
<keyword evidence="4 5" id="KW-0520">NAD</keyword>
<evidence type="ECO:0000313" key="11">
    <source>
        <dbReference type="EMBL" id="OWP64166.1"/>
    </source>
</evidence>
<dbReference type="InterPro" id="IPR036291">
    <property type="entry name" value="NAD(P)-bd_dom_sf"/>
</dbReference>
<feature type="binding site" evidence="8">
    <location>
        <position position="198"/>
    </location>
    <ligand>
        <name>NAD(+)</name>
        <dbReference type="ChEBI" id="CHEBI:57540"/>
    </ligand>
</feature>
<dbReference type="Pfam" id="PF01262">
    <property type="entry name" value="AlaDh_PNT_C"/>
    <property type="match status" value="1"/>
</dbReference>
<sequence>MLIGVPKEIKNNENRVGLTPAGVSEFVKYKHQVYVQATAGNGSGFSDEEYEQAGATILATIEEVYEKAEMIVKVKEPIASEYPLIKENQLLFTYFHFASGEELTHAMIERKAVCLAYETVESPNRALPLLIPMSEVAGRMAPQEGAKYLEKPLKGRGILLGGVPGVKPAEVLVLGAGIVGTQAAKIAAGLGAQVTVMDINLNRLRELDDFMPKNVTTQYSNEYNIRQAIKTADLIIGAVLIPGAKAPHLITRDMLKTMKAGTVLVDVAVDQGGCIETCKPTTHEDPTFIIDDIVHYCVANMPGAVPYTSTLALTNATLPYALKLASLGWRTACLLNEDLRLGLNVVNGKVVYKGVADAWGLDLTDVNQVLNENVLFEESNFLSV</sequence>
<protein>
    <recommendedName>
        <fullName evidence="2 5">Alanine dehydrogenase</fullName>
        <ecNumber evidence="2 5">1.4.1.1</ecNumber>
    </recommendedName>
</protein>
<feature type="domain" description="Alanine dehydrogenase/pyridine nucleotide transhydrogenase N-terminal" evidence="10">
    <location>
        <begin position="4"/>
        <end position="137"/>
    </location>
</feature>
<feature type="active site" description="Proton donor/acceptor" evidence="6">
    <location>
        <position position="96"/>
    </location>
</feature>
<comment type="catalytic activity">
    <reaction evidence="5">
        <text>L-alanine + NAD(+) + H2O = pyruvate + NH4(+) + NADH + H(+)</text>
        <dbReference type="Rhea" id="RHEA:18405"/>
        <dbReference type="ChEBI" id="CHEBI:15361"/>
        <dbReference type="ChEBI" id="CHEBI:15377"/>
        <dbReference type="ChEBI" id="CHEBI:15378"/>
        <dbReference type="ChEBI" id="CHEBI:28938"/>
        <dbReference type="ChEBI" id="CHEBI:57540"/>
        <dbReference type="ChEBI" id="CHEBI:57945"/>
        <dbReference type="ChEBI" id="CHEBI:57972"/>
        <dbReference type="EC" id="1.4.1.1"/>
    </reaction>
</comment>
<evidence type="ECO:0000256" key="5">
    <source>
        <dbReference type="PIRNR" id="PIRNR000183"/>
    </source>
</evidence>
<evidence type="ECO:0000256" key="1">
    <source>
        <dbReference type="ARBA" id="ARBA00005689"/>
    </source>
</evidence>
<evidence type="ECO:0000259" key="9">
    <source>
        <dbReference type="SMART" id="SM01002"/>
    </source>
</evidence>
<dbReference type="GO" id="GO:0000286">
    <property type="term" value="F:alanine dehydrogenase activity"/>
    <property type="evidence" value="ECO:0007669"/>
    <property type="project" value="UniProtKB-UniRule"/>
</dbReference>
<dbReference type="Proteomes" id="UP000197277">
    <property type="component" value="Unassembled WGS sequence"/>
</dbReference>
<comment type="caution">
    <text evidence="11">The sequence shown here is derived from an EMBL/GenBank/DDBJ whole genome shotgun (WGS) entry which is preliminary data.</text>
</comment>
<dbReference type="Pfam" id="PF05222">
    <property type="entry name" value="AlaDh_PNT_N"/>
    <property type="match status" value="1"/>
</dbReference>
<keyword evidence="3 5" id="KW-0560">Oxidoreductase</keyword>
<dbReference type="FunFam" id="3.40.50.720:FF:000049">
    <property type="entry name" value="Alanine dehydrogenase"/>
    <property type="match status" value="1"/>
</dbReference>
<evidence type="ECO:0000259" key="10">
    <source>
        <dbReference type="SMART" id="SM01003"/>
    </source>
</evidence>
<feature type="binding site" evidence="8">
    <location>
        <begin position="298"/>
        <end position="301"/>
    </location>
    <ligand>
        <name>NAD(+)</name>
        <dbReference type="ChEBI" id="CHEBI:57540"/>
    </ligand>
</feature>
<comment type="similarity">
    <text evidence="1 5">Belongs to the AlaDH/PNT family.</text>
</comment>
<feature type="binding site" evidence="8">
    <location>
        <position position="203"/>
    </location>
    <ligand>
        <name>NAD(+)</name>
        <dbReference type="ChEBI" id="CHEBI:57540"/>
    </ligand>
</feature>
<proteinExistence type="inferred from homology"/>
<dbReference type="SUPFAM" id="SSF52283">
    <property type="entry name" value="Formate/glycerate dehydrogenase catalytic domain-like"/>
    <property type="match status" value="1"/>
</dbReference>
<evidence type="ECO:0000256" key="3">
    <source>
        <dbReference type="ARBA" id="ARBA00023002"/>
    </source>
</evidence>
<dbReference type="GO" id="GO:0005886">
    <property type="term" value="C:plasma membrane"/>
    <property type="evidence" value="ECO:0007669"/>
    <property type="project" value="TreeGrafter"/>
</dbReference>
<feature type="binding site" evidence="7">
    <location>
        <position position="15"/>
    </location>
    <ligand>
        <name>substrate</name>
    </ligand>
</feature>
<dbReference type="SMART" id="SM01003">
    <property type="entry name" value="AlaDh_PNT_N"/>
    <property type="match status" value="1"/>
</dbReference>
<keyword evidence="12" id="KW-1185">Reference proteome</keyword>